<name>A0A1I8J690_9PLAT</name>
<keyword evidence="2" id="KW-1133">Transmembrane helix</keyword>
<reference evidence="5" key="1">
    <citation type="submission" date="2016-11" db="UniProtKB">
        <authorList>
            <consortium name="WormBaseParasite"/>
        </authorList>
    </citation>
    <scope>IDENTIFICATION</scope>
</reference>
<sequence length="598" mass="65713">MKLLACVLLVASVIESLIAATSGLCRLQVTRKAIASSWQSSHYTSSYTSTSRCFYTRSEIRTGQWDFIHSGDRNSSAVDGYHWFVLLLNQSERIRSVTVESRDVPGYSVEFRAADVELFASQSDLSSQLGSEHCGSRQISSVFNSKPSAWSYCGKTKSKIDKGEHLTVKCDRTVRMLLLRKFVANLTNSYHQCMNFVNMWLNRIDFEGPQSRYKISTELGICNAATPRADVKVTFESPDASKHLCRAFDSKGQQLTIRAVKNPTCDVADNLLRSQWLCSNCSSSANVSVICDANRHQAKTTIGTECPKNKPWPLVIVLTVVFILLILASALFVFARKKFCSQPQSNKDEPPAVSSHPMAALNCDAPQQKAVAATTTDVTQPSISVLEAEVNEDSNSSELFRITSECCYDTVNPDEQMMELSQSSRVNSDATEYLEIISDVTFDIAPPSNISSNTSAKVRCNVSCIDSLASIKLIHLSTNRTLATGNETYVIDSVNEEDYGVYACSVGGVVVSSGYLSVASKETKELQRPSSPELTQFYIYILMAVSSILLIAVVAGAIFACRKMAIGSHQTLERKLATVRHSTEKVSNEEPPTPDNGV</sequence>
<accession>A0A1I8J690</accession>
<feature type="chain" id="PRO_5009321467" evidence="3">
    <location>
        <begin position="20"/>
        <end position="598"/>
    </location>
</feature>
<keyword evidence="3" id="KW-0732">Signal</keyword>
<dbReference type="Proteomes" id="UP000095280">
    <property type="component" value="Unplaced"/>
</dbReference>
<protein>
    <submittedName>
        <fullName evidence="5">Ig-like domain-containing protein</fullName>
    </submittedName>
</protein>
<proteinExistence type="predicted"/>
<keyword evidence="2" id="KW-0472">Membrane</keyword>
<dbReference type="WBParaSite" id="maker-uti_cns_0045981-snap-gene-0.11-mRNA-1">
    <property type="protein sequence ID" value="maker-uti_cns_0045981-snap-gene-0.11-mRNA-1"/>
    <property type="gene ID" value="maker-uti_cns_0045981-snap-gene-0.11"/>
</dbReference>
<keyword evidence="4" id="KW-1185">Reference proteome</keyword>
<feature type="transmembrane region" description="Helical" evidence="2">
    <location>
        <begin position="312"/>
        <end position="335"/>
    </location>
</feature>
<evidence type="ECO:0000313" key="5">
    <source>
        <dbReference type="WBParaSite" id="maker-uti_cns_0045981-snap-gene-0.11-mRNA-1"/>
    </source>
</evidence>
<evidence type="ECO:0000256" key="1">
    <source>
        <dbReference type="SAM" id="MobiDB-lite"/>
    </source>
</evidence>
<feature type="region of interest" description="Disordered" evidence="1">
    <location>
        <begin position="579"/>
        <end position="598"/>
    </location>
</feature>
<feature type="transmembrane region" description="Helical" evidence="2">
    <location>
        <begin position="537"/>
        <end position="560"/>
    </location>
</feature>
<evidence type="ECO:0000256" key="2">
    <source>
        <dbReference type="SAM" id="Phobius"/>
    </source>
</evidence>
<organism evidence="4 5">
    <name type="scientific">Macrostomum lignano</name>
    <dbReference type="NCBI Taxonomy" id="282301"/>
    <lineage>
        <taxon>Eukaryota</taxon>
        <taxon>Metazoa</taxon>
        <taxon>Spiralia</taxon>
        <taxon>Lophotrochozoa</taxon>
        <taxon>Platyhelminthes</taxon>
        <taxon>Rhabditophora</taxon>
        <taxon>Macrostomorpha</taxon>
        <taxon>Macrostomida</taxon>
        <taxon>Macrostomidae</taxon>
        <taxon>Macrostomum</taxon>
    </lineage>
</organism>
<feature type="compositionally biased region" description="Basic and acidic residues" evidence="1">
    <location>
        <begin position="579"/>
        <end position="588"/>
    </location>
</feature>
<keyword evidence="2" id="KW-0812">Transmembrane</keyword>
<feature type="signal peptide" evidence="3">
    <location>
        <begin position="1"/>
        <end position="19"/>
    </location>
</feature>
<feature type="transmembrane region" description="Helical" evidence="2">
    <location>
        <begin position="499"/>
        <end position="517"/>
    </location>
</feature>
<evidence type="ECO:0000256" key="3">
    <source>
        <dbReference type="SAM" id="SignalP"/>
    </source>
</evidence>
<evidence type="ECO:0000313" key="4">
    <source>
        <dbReference type="Proteomes" id="UP000095280"/>
    </source>
</evidence>
<dbReference type="AlphaFoldDB" id="A0A1I8J690"/>